<organism evidence="1">
    <name type="scientific">marine sediment metagenome</name>
    <dbReference type="NCBI Taxonomy" id="412755"/>
    <lineage>
        <taxon>unclassified sequences</taxon>
        <taxon>metagenomes</taxon>
        <taxon>ecological metagenomes</taxon>
    </lineage>
</organism>
<reference evidence="1" key="1">
    <citation type="journal article" date="2014" name="Front. Microbiol.">
        <title>High frequency of phylogenetically diverse reductive dehalogenase-homologous genes in deep subseafloor sedimentary metagenomes.</title>
        <authorList>
            <person name="Kawai M."/>
            <person name="Futagami T."/>
            <person name="Toyoda A."/>
            <person name="Takaki Y."/>
            <person name="Nishi S."/>
            <person name="Hori S."/>
            <person name="Arai W."/>
            <person name="Tsubouchi T."/>
            <person name="Morono Y."/>
            <person name="Uchiyama I."/>
            <person name="Ito T."/>
            <person name="Fujiyama A."/>
            <person name="Inagaki F."/>
            <person name="Takami H."/>
        </authorList>
    </citation>
    <scope>NUCLEOTIDE SEQUENCE</scope>
    <source>
        <strain evidence="1">Expedition CK06-06</strain>
    </source>
</reference>
<gene>
    <name evidence="1" type="ORF">S12H4_00755</name>
</gene>
<dbReference type="EMBL" id="BARW01000113">
    <property type="protein sequence ID" value="GAI59775.1"/>
    <property type="molecule type" value="Genomic_DNA"/>
</dbReference>
<comment type="caution">
    <text evidence="1">The sequence shown here is derived from an EMBL/GenBank/DDBJ whole genome shotgun (WGS) entry which is preliminary data.</text>
</comment>
<protein>
    <submittedName>
        <fullName evidence="1">Uncharacterized protein</fullName>
    </submittedName>
</protein>
<accession>X1R9E9</accession>
<feature type="non-terminal residue" evidence="1">
    <location>
        <position position="1"/>
    </location>
</feature>
<proteinExistence type="predicted"/>
<name>X1R9E9_9ZZZZ</name>
<dbReference type="AlphaFoldDB" id="X1R9E9"/>
<evidence type="ECO:0000313" key="1">
    <source>
        <dbReference type="EMBL" id="GAI59775.1"/>
    </source>
</evidence>
<sequence length="56" mass="6646">IALFAPTKQHIISTPPKPLQSRMTKRLKRLSMDGQKWTLKRKSFDKRVKRPLRALF</sequence>